<accession>F4PGX4</accession>
<proteinExistence type="predicted"/>
<organism evidence="1 2">
    <name type="scientific">Cavenderia fasciculata</name>
    <name type="common">Slime mold</name>
    <name type="synonym">Dictyostelium fasciculatum</name>
    <dbReference type="NCBI Taxonomy" id="261658"/>
    <lineage>
        <taxon>Eukaryota</taxon>
        <taxon>Amoebozoa</taxon>
        <taxon>Evosea</taxon>
        <taxon>Eumycetozoa</taxon>
        <taxon>Dictyostelia</taxon>
        <taxon>Acytosteliales</taxon>
        <taxon>Cavenderiaceae</taxon>
        <taxon>Cavenderia</taxon>
    </lineage>
</organism>
<dbReference type="KEGG" id="dfa:DFA_03203"/>
<gene>
    <name evidence="1" type="ORF">DFA_03203</name>
</gene>
<name>F4PGX4_CACFS</name>
<dbReference type="GeneID" id="14876625"/>
<evidence type="ECO:0000313" key="1">
    <source>
        <dbReference type="EMBL" id="EGG24958.1"/>
    </source>
</evidence>
<dbReference type="EMBL" id="GL883006">
    <property type="protein sequence ID" value="EGG24958.1"/>
    <property type="molecule type" value="Genomic_DNA"/>
</dbReference>
<dbReference type="AlphaFoldDB" id="F4PGX4"/>
<dbReference type="Proteomes" id="UP000007797">
    <property type="component" value="Unassembled WGS sequence"/>
</dbReference>
<protein>
    <submittedName>
        <fullName evidence="1">Uncharacterized protein</fullName>
    </submittedName>
</protein>
<keyword evidence="2" id="KW-1185">Reference proteome</keyword>
<sequence length="47" mass="5618">MLMMRKWSRKSREEEIDCRLSHSINCCIYQASDTLLQLDVIGLLQWC</sequence>
<reference evidence="2" key="1">
    <citation type="journal article" date="2011" name="Genome Res.">
        <title>Phylogeny-wide analysis of social amoeba genomes highlights ancient origins for complex intercellular communication.</title>
        <authorList>
            <person name="Heidel A.J."/>
            <person name="Lawal H.M."/>
            <person name="Felder M."/>
            <person name="Schilde C."/>
            <person name="Helps N.R."/>
            <person name="Tunggal B."/>
            <person name="Rivero F."/>
            <person name="John U."/>
            <person name="Schleicher M."/>
            <person name="Eichinger L."/>
            <person name="Platzer M."/>
            <person name="Noegel A.A."/>
            <person name="Schaap P."/>
            <person name="Gloeckner G."/>
        </authorList>
    </citation>
    <scope>NUCLEOTIDE SEQUENCE [LARGE SCALE GENOMIC DNA]</scope>
    <source>
        <strain evidence="2">SH3</strain>
    </source>
</reference>
<evidence type="ECO:0000313" key="2">
    <source>
        <dbReference type="Proteomes" id="UP000007797"/>
    </source>
</evidence>
<dbReference type="RefSeq" id="XP_004362809.1">
    <property type="nucleotide sequence ID" value="XM_004362752.1"/>
</dbReference>